<protein>
    <submittedName>
        <fullName evidence="2">Similar to An08g01700</fullName>
    </submittedName>
</protein>
<dbReference type="EMBL" id="AP024427">
    <property type="protein sequence ID" value="BCR97495.1"/>
    <property type="molecule type" value="Genomic_DNA"/>
</dbReference>
<dbReference type="PANTHER" id="PTHR39600:SF1">
    <property type="entry name" value="PEPTIDASE INHIBITOR I78 FAMILY PROTEIN"/>
    <property type="match status" value="1"/>
</dbReference>
<reference evidence="1" key="3">
    <citation type="submission" date="2021-01" db="EMBL/GenBank/DDBJ databases">
        <authorList>
            <consortium name="Aspergillus luchuensis mut. kawachii IFO 4304 genome sequencing consortium"/>
            <person name="Kazuki M."/>
            <person name="Futagami T."/>
        </authorList>
    </citation>
    <scope>NUCLEOTIDE SEQUENCE</scope>
    <source>
        <strain evidence="1">IFO 4308</strain>
    </source>
</reference>
<dbReference type="Gene3D" id="3.30.10.10">
    <property type="entry name" value="Trypsin Inhibitor V, subunit A"/>
    <property type="match status" value="1"/>
</dbReference>
<evidence type="ECO:0000313" key="3">
    <source>
        <dbReference type="Proteomes" id="UP000075230"/>
    </source>
</evidence>
<keyword evidence="4" id="KW-1185">Reference proteome</keyword>
<dbReference type="GeneID" id="64958820"/>
<accession>A0A146FW48</accession>
<organism evidence="2 3">
    <name type="scientific">Aspergillus kawachii</name>
    <name type="common">White koji mold</name>
    <name type="synonym">Aspergillus awamori var. kawachi</name>
    <dbReference type="NCBI Taxonomy" id="1069201"/>
    <lineage>
        <taxon>Eukaryota</taxon>
        <taxon>Fungi</taxon>
        <taxon>Dikarya</taxon>
        <taxon>Ascomycota</taxon>
        <taxon>Pezizomycotina</taxon>
        <taxon>Eurotiomycetes</taxon>
        <taxon>Eurotiomycetidae</taxon>
        <taxon>Eurotiales</taxon>
        <taxon>Aspergillaceae</taxon>
        <taxon>Aspergillus</taxon>
        <taxon>Aspergillus subgen. Circumdati</taxon>
    </lineage>
</organism>
<sequence length="82" mass="8934">MPLVVPGINNTSGGASQEEWLNKLAGKKLTESSSDVTSFAKKDLPQQHRVLKPGDAMTMDMRPERMNIHLGDDGTVHNVTFG</sequence>
<reference evidence="1" key="4">
    <citation type="submission" date="2021-02" db="EMBL/GenBank/DDBJ databases">
        <title>Aspergillus luchuensis mut. kawachii IFO 4304 genome sequence.</title>
        <authorList>
            <person name="Mori K."/>
            <person name="Kadooka C."/>
            <person name="Goto M."/>
            <person name="Futagami T."/>
        </authorList>
    </citation>
    <scope>NUCLEOTIDE SEQUENCE</scope>
    <source>
        <strain evidence="1">IFO 4308</strain>
    </source>
</reference>
<dbReference type="InterPro" id="IPR021719">
    <property type="entry name" value="Prot_inh_I78"/>
</dbReference>
<proteinExistence type="predicted"/>
<dbReference type="Proteomes" id="UP000075230">
    <property type="component" value="Unassembled WGS sequence"/>
</dbReference>
<dbReference type="AlphaFoldDB" id="A0A146FW48"/>
<dbReference type="Proteomes" id="UP000661280">
    <property type="component" value="Chromosome 3"/>
</dbReference>
<name>A0A146FW48_ASPKA</name>
<reference evidence="2 3" key="1">
    <citation type="journal article" date="2016" name="DNA Res.">
        <title>Genome sequence of Aspergillus luchuensis NBRC 4314.</title>
        <authorList>
            <person name="Yamada O."/>
            <person name="Machida M."/>
            <person name="Hosoyama A."/>
            <person name="Goto M."/>
            <person name="Takahashi T."/>
            <person name="Futagami T."/>
            <person name="Yamagata Y."/>
            <person name="Takeuchi M."/>
            <person name="Kobayashi T."/>
            <person name="Koike H."/>
            <person name="Abe K."/>
            <person name="Asai K."/>
            <person name="Arita M."/>
            <person name="Fujita N."/>
            <person name="Fukuda K."/>
            <person name="Higa K."/>
            <person name="Horikawa H."/>
            <person name="Ishikawa T."/>
            <person name="Jinno K."/>
            <person name="Kato Y."/>
            <person name="Kirimura K."/>
            <person name="Mizutani O."/>
            <person name="Nakasone K."/>
            <person name="Sano M."/>
            <person name="Shiraishi Y."/>
            <person name="Tsukahara M."/>
            <person name="Gomi K."/>
        </authorList>
    </citation>
    <scope>NUCLEOTIDE SEQUENCE [LARGE SCALE GENOMIC DNA]</scope>
    <source>
        <strain evidence="2 3">RIB 2604</strain>
    </source>
</reference>
<dbReference type="RefSeq" id="XP_041541261.1">
    <property type="nucleotide sequence ID" value="XM_041687370.1"/>
</dbReference>
<reference evidence="3" key="2">
    <citation type="submission" date="2016-02" db="EMBL/GenBank/DDBJ databases">
        <title>Genome sequencing of Aspergillus luchuensis NBRC 4314.</title>
        <authorList>
            <person name="Yamada O."/>
        </authorList>
    </citation>
    <scope>NUCLEOTIDE SEQUENCE [LARGE SCALE GENOMIC DNA]</scope>
    <source>
        <strain evidence="3">RIB 2604</strain>
    </source>
</reference>
<evidence type="ECO:0000313" key="2">
    <source>
        <dbReference type="EMBL" id="GAT29282.1"/>
    </source>
</evidence>
<gene>
    <name evidence="1" type="ORF">AKAW2_30814A</name>
    <name evidence="2" type="ORF">RIB2604_02901520</name>
</gene>
<dbReference type="EMBL" id="BCWF01000028">
    <property type="protein sequence ID" value="GAT29282.1"/>
    <property type="molecule type" value="Genomic_DNA"/>
</dbReference>
<dbReference type="VEuPathDB" id="FungiDB:ASPFODRAFT_205235"/>
<dbReference type="PANTHER" id="PTHR39600">
    <property type="entry name" value="PEPTIDASE INHIBITOR I78 FAMILY PROTEIN"/>
    <property type="match status" value="1"/>
</dbReference>
<dbReference type="KEGG" id="aluc:AKAW2_30814A"/>
<dbReference type="OrthoDB" id="10013825at2759"/>
<evidence type="ECO:0000313" key="4">
    <source>
        <dbReference type="Proteomes" id="UP000661280"/>
    </source>
</evidence>
<dbReference type="Pfam" id="PF11720">
    <property type="entry name" value="Inhibitor_I78"/>
    <property type="match status" value="1"/>
</dbReference>
<evidence type="ECO:0000313" key="1">
    <source>
        <dbReference type="EMBL" id="BCR97495.1"/>
    </source>
</evidence>